<dbReference type="GeneID" id="8625883"/>
<dbReference type="InterPro" id="IPR001299">
    <property type="entry name" value="Ependymin"/>
</dbReference>
<evidence type="ECO:0000313" key="5">
    <source>
        <dbReference type="Proteomes" id="UP000002195"/>
    </source>
</evidence>
<evidence type="ECO:0000259" key="3">
    <source>
        <dbReference type="PROSITE" id="PS50038"/>
    </source>
</evidence>
<comment type="caution">
    <text evidence="4">The sequence shown here is derived from an EMBL/GenBank/DDBJ whole genome shotgun (WGS) entry which is preliminary data.</text>
</comment>
<dbReference type="AlphaFoldDB" id="Q54L19"/>
<dbReference type="GO" id="GO:0005576">
    <property type="term" value="C:extracellular region"/>
    <property type="evidence" value="ECO:0007669"/>
    <property type="project" value="InterPro"/>
</dbReference>
<dbReference type="GO" id="GO:0005509">
    <property type="term" value="F:calcium ion binding"/>
    <property type="evidence" value="ECO:0007669"/>
    <property type="project" value="InterPro"/>
</dbReference>
<dbReference type="RefSeq" id="XP_637484.1">
    <property type="nucleotide sequence ID" value="XM_632392.1"/>
</dbReference>
<dbReference type="GO" id="GO:0007160">
    <property type="term" value="P:cell-matrix adhesion"/>
    <property type="evidence" value="ECO:0007669"/>
    <property type="project" value="InterPro"/>
</dbReference>
<keyword evidence="5" id="KW-1185">Reference proteome</keyword>
<dbReference type="InterPro" id="IPR020067">
    <property type="entry name" value="Frizzled_dom"/>
</dbReference>
<proteinExistence type="predicted"/>
<dbReference type="eggNOG" id="ENOG502RDFC">
    <property type="taxonomic scope" value="Eukaryota"/>
</dbReference>
<keyword evidence="1" id="KW-1015">Disulfide bond</keyword>
<dbReference type="dictyBase" id="DDB_G0286953">
    <property type="gene designation" value="uduG"/>
</dbReference>
<dbReference type="InParanoid" id="Q54L19"/>
<sequence>MNKLISFLLVSLFLVAVASAQTSYPNLPTEFTADVEIQVETSQSPFPMPSISGTMYYAYQKRVQRMDSTDPMFGQTVTTLDRYDQMNEYNFASGDCKCSPISGDMPLYTVLPGSTYQGQSNVNGVESDQWMFSLSPSVNISLFVDPTREILTQAVMLVSQQGTTMTTTITFSNVNTNSISDDIFEVPAYCQCPTPAPPVIPPANACPGNPPSGCNCAPALSFCSEVNYPIDSSDAPSVDAMIEQTFNNFVSFAQPTAACASNMKSFLCATLFPLCTGSIIPVLPCANLCPSCSCGAGNNTCAAALPNTVCTQYGNGFC</sequence>
<dbReference type="HOGENOM" id="CLU_875579_0_0_1"/>
<dbReference type="PROSITE" id="PS50038">
    <property type="entry name" value="FZ"/>
    <property type="match status" value="1"/>
</dbReference>
<dbReference type="FunCoup" id="Q54L19">
    <property type="interactions" value="3"/>
</dbReference>
<feature type="signal peptide" evidence="2">
    <location>
        <begin position="1"/>
        <end position="20"/>
    </location>
</feature>
<evidence type="ECO:0000256" key="2">
    <source>
        <dbReference type="SAM" id="SignalP"/>
    </source>
</evidence>
<evidence type="ECO:0000313" key="4">
    <source>
        <dbReference type="EMBL" id="EAL63974.1"/>
    </source>
</evidence>
<dbReference type="EMBL" id="AAFI02000092">
    <property type="protein sequence ID" value="EAL63974.1"/>
    <property type="molecule type" value="Genomic_DNA"/>
</dbReference>
<reference evidence="4 5" key="1">
    <citation type="journal article" date="2005" name="Nature">
        <title>The genome of the social amoeba Dictyostelium discoideum.</title>
        <authorList>
            <consortium name="The Dictyostelium discoideum Sequencing Consortium"/>
            <person name="Eichinger L."/>
            <person name="Pachebat J.A."/>
            <person name="Glockner G."/>
            <person name="Rajandream M.A."/>
            <person name="Sucgang R."/>
            <person name="Berriman M."/>
            <person name="Song J."/>
            <person name="Olsen R."/>
            <person name="Szafranski K."/>
            <person name="Xu Q."/>
            <person name="Tunggal B."/>
            <person name="Kummerfeld S."/>
            <person name="Madera M."/>
            <person name="Konfortov B.A."/>
            <person name="Rivero F."/>
            <person name="Bankier A.T."/>
            <person name="Lehmann R."/>
            <person name="Hamlin N."/>
            <person name="Davies R."/>
            <person name="Gaudet P."/>
            <person name="Fey P."/>
            <person name="Pilcher K."/>
            <person name="Chen G."/>
            <person name="Saunders D."/>
            <person name="Sodergren E."/>
            <person name="Davis P."/>
            <person name="Kerhornou A."/>
            <person name="Nie X."/>
            <person name="Hall N."/>
            <person name="Anjard C."/>
            <person name="Hemphill L."/>
            <person name="Bason N."/>
            <person name="Farbrother P."/>
            <person name="Desany B."/>
            <person name="Just E."/>
            <person name="Morio T."/>
            <person name="Rost R."/>
            <person name="Churcher C."/>
            <person name="Cooper J."/>
            <person name="Haydock S."/>
            <person name="van Driessche N."/>
            <person name="Cronin A."/>
            <person name="Goodhead I."/>
            <person name="Muzny D."/>
            <person name="Mourier T."/>
            <person name="Pain A."/>
            <person name="Lu M."/>
            <person name="Harper D."/>
            <person name="Lindsay R."/>
            <person name="Hauser H."/>
            <person name="James K."/>
            <person name="Quiles M."/>
            <person name="Madan Babu M."/>
            <person name="Saito T."/>
            <person name="Buchrieser C."/>
            <person name="Wardroper A."/>
            <person name="Felder M."/>
            <person name="Thangavelu M."/>
            <person name="Johnson D."/>
            <person name="Knights A."/>
            <person name="Loulseged H."/>
            <person name="Mungall K."/>
            <person name="Oliver K."/>
            <person name="Price C."/>
            <person name="Quail M.A."/>
            <person name="Urushihara H."/>
            <person name="Hernandez J."/>
            <person name="Rabbinowitsch E."/>
            <person name="Steffen D."/>
            <person name="Sanders M."/>
            <person name="Ma J."/>
            <person name="Kohara Y."/>
            <person name="Sharp S."/>
            <person name="Simmonds M."/>
            <person name="Spiegler S."/>
            <person name="Tivey A."/>
            <person name="Sugano S."/>
            <person name="White B."/>
            <person name="Walker D."/>
            <person name="Woodward J."/>
            <person name="Winckler T."/>
            <person name="Tanaka Y."/>
            <person name="Shaulsky G."/>
            <person name="Schleicher M."/>
            <person name="Weinstock G."/>
            <person name="Rosenthal A."/>
            <person name="Cox E.C."/>
            <person name="Chisholm R.L."/>
            <person name="Gibbs R."/>
            <person name="Loomis W.F."/>
            <person name="Platzer M."/>
            <person name="Kay R.R."/>
            <person name="Williams J."/>
            <person name="Dear P.H."/>
            <person name="Noegel A.A."/>
            <person name="Barrell B."/>
            <person name="Kuspa A."/>
        </authorList>
    </citation>
    <scope>NUCLEOTIDE SEQUENCE [LARGE SCALE GENOMIC DNA]</scope>
    <source>
        <strain evidence="4 5">AX4</strain>
    </source>
</reference>
<feature type="chain" id="PRO_5004250010" description="FZ domain-containing protein" evidence="2">
    <location>
        <begin position="21"/>
        <end position="318"/>
    </location>
</feature>
<dbReference type="GlyGen" id="Q54L19">
    <property type="glycosylation" value="1 site"/>
</dbReference>
<dbReference type="Proteomes" id="UP000002195">
    <property type="component" value="Unassembled WGS sequence"/>
</dbReference>
<feature type="domain" description="FZ" evidence="3">
    <location>
        <begin position="259"/>
        <end position="305"/>
    </location>
</feature>
<protein>
    <recommendedName>
        <fullName evidence="3">FZ domain-containing protein</fullName>
    </recommendedName>
</protein>
<dbReference type="VEuPathDB" id="AmoebaDB:DDB_G0286953"/>
<accession>Q54L19</accession>
<dbReference type="GO" id="GO:0005764">
    <property type="term" value="C:lysosome"/>
    <property type="evidence" value="ECO:0000318"/>
    <property type="project" value="GO_Central"/>
</dbReference>
<name>Q54L19_DICDI</name>
<dbReference type="STRING" id="44689.Q54L19"/>
<keyword evidence="2" id="KW-0732">Signal</keyword>
<dbReference type="OMA" id="IPPANAC"/>
<dbReference type="PANTHER" id="PTHR10697:SF12">
    <property type="entry name" value="FZ DOMAIN-CONTAINING PROTEIN"/>
    <property type="match status" value="1"/>
</dbReference>
<evidence type="ECO:0000256" key="1">
    <source>
        <dbReference type="ARBA" id="ARBA00023157"/>
    </source>
</evidence>
<dbReference type="KEGG" id="ddi:DDB_G0286953"/>
<gene>
    <name evidence="4" type="ORF">DDB_G0286953</name>
</gene>
<organism evidence="4 5">
    <name type="scientific">Dictyostelium discoideum</name>
    <name type="common">Social amoeba</name>
    <dbReference type="NCBI Taxonomy" id="44689"/>
    <lineage>
        <taxon>Eukaryota</taxon>
        <taxon>Amoebozoa</taxon>
        <taxon>Evosea</taxon>
        <taxon>Eumycetozoa</taxon>
        <taxon>Dictyostelia</taxon>
        <taxon>Dictyosteliales</taxon>
        <taxon>Dictyosteliaceae</taxon>
        <taxon>Dictyostelium</taxon>
    </lineage>
</organism>
<dbReference type="PANTHER" id="PTHR10697">
    <property type="entry name" value="MAMMALIAN EPENDYMIN-RELATED PROTEIN 1"/>
    <property type="match status" value="1"/>
</dbReference>
<dbReference type="PaxDb" id="44689-DDB0187209"/>